<dbReference type="GO" id="GO:0005840">
    <property type="term" value="C:ribosome"/>
    <property type="evidence" value="ECO:0007669"/>
    <property type="project" value="UniProtKB-KW"/>
</dbReference>
<gene>
    <name evidence="10" type="ORF">C24_LOCUS19903</name>
</gene>
<evidence type="ECO:0000256" key="3">
    <source>
        <dbReference type="ARBA" id="ARBA00022670"/>
    </source>
</evidence>
<evidence type="ECO:0000256" key="8">
    <source>
        <dbReference type="SAM" id="Phobius"/>
    </source>
</evidence>
<organism evidence="10 11">
    <name type="scientific">Arabidopsis thaliana</name>
    <name type="common">Mouse-ear cress</name>
    <dbReference type="NCBI Taxonomy" id="3702"/>
    <lineage>
        <taxon>Eukaryota</taxon>
        <taxon>Viridiplantae</taxon>
        <taxon>Streptophyta</taxon>
        <taxon>Embryophyta</taxon>
        <taxon>Tracheophyta</taxon>
        <taxon>Spermatophyta</taxon>
        <taxon>Magnoliopsida</taxon>
        <taxon>eudicotyledons</taxon>
        <taxon>Gunneridae</taxon>
        <taxon>Pentapetalae</taxon>
        <taxon>rosids</taxon>
        <taxon>malvids</taxon>
        <taxon>Brassicales</taxon>
        <taxon>Brassicaceae</taxon>
        <taxon>Camelineae</taxon>
        <taxon>Arabidopsis</taxon>
    </lineage>
</organism>
<evidence type="ECO:0000256" key="6">
    <source>
        <dbReference type="ARBA" id="ARBA00023274"/>
    </source>
</evidence>
<evidence type="ECO:0000313" key="10">
    <source>
        <dbReference type="EMBL" id="CAA0397192.1"/>
    </source>
</evidence>
<evidence type="ECO:0000256" key="2">
    <source>
        <dbReference type="ARBA" id="ARBA00009339"/>
    </source>
</evidence>
<dbReference type="Pfam" id="PF05903">
    <property type="entry name" value="Peptidase_C97"/>
    <property type="match status" value="1"/>
</dbReference>
<feature type="transmembrane region" description="Helical" evidence="8">
    <location>
        <begin position="654"/>
        <end position="673"/>
    </location>
</feature>
<protein>
    <recommendedName>
        <fullName evidence="9">PPPDE domain-containing protein</fullName>
    </recommendedName>
</protein>
<dbReference type="Pfam" id="PF00832">
    <property type="entry name" value="Ribosomal_L39"/>
    <property type="match status" value="1"/>
</dbReference>
<evidence type="ECO:0000256" key="1">
    <source>
        <dbReference type="ARBA" id="ARBA00008140"/>
    </source>
</evidence>
<dbReference type="InterPro" id="IPR020083">
    <property type="entry name" value="Ribosomal_eL39_CS"/>
</dbReference>
<feature type="compositionally biased region" description="Polar residues" evidence="7">
    <location>
        <begin position="198"/>
        <end position="215"/>
    </location>
</feature>
<keyword evidence="3" id="KW-0645">Protease</keyword>
<proteinExistence type="inferred from homology"/>
<dbReference type="GO" id="GO:0006412">
    <property type="term" value="P:translation"/>
    <property type="evidence" value="ECO:0007669"/>
    <property type="project" value="InterPro"/>
</dbReference>
<dbReference type="PANTHER" id="PTHR31170">
    <property type="entry name" value="BNAC04G53230D PROTEIN"/>
    <property type="match status" value="1"/>
</dbReference>
<evidence type="ECO:0000256" key="5">
    <source>
        <dbReference type="ARBA" id="ARBA00022980"/>
    </source>
</evidence>
<dbReference type="SMART" id="SM01179">
    <property type="entry name" value="DUF862"/>
    <property type="match status" value="1"/>
</dbReference>
<keyword evidence="4" id="KW-0378">Hydrolase</keyword>
<keyword evidence="8" id="KW-1133">Transmembrane helix</keyword>
<keyword evidence="6" id="KW-0687">Ribonucleoprotein</keyword>
<evidence type="ECO:0000259" key="9">
    <source>
        <dbReference type="PROSITE" id="PS51858"/>
    </source>
</evidence>
<keyword evidence="8" id="KW-0472">Membrane</keyword>
<dbReference type="Gene3D" id="3.90.1720.30">
    <property type="entry name" value="PPPDE domains"/>
    <property type="match status" value="1"/>
</dbReference>
<dbReference type="InterPro" id="IPR004158">
    <property type="entry name" value="DUF247_pln"/>
</dbReference>
<reference evidence="10 11" key="1">
    <citation type="submission" date="2019-12" db="EMBL/GenBank/DDBJ databases">
        <authorList>
            <person name="Jiao W.-B."/>
            <person name="Schneeberger K."/>
        </authorList>
    </citation>
    <scope>NUCLEOTIDE SEQUENCE [LARGE SCALE GENOMIC DNA]</scope>
    <source>
        <strain evidence="11">cv. C24</strain>
    </source>
</reference>
<comment type="similarity">
    <text evidence="2">Belongs to the eukaryotic ribosomal protein eL39 family.</text>
</comment>
<feature type="domain" description="PPPDE" evidence="9">
    <location>
        <begin position="17"/>
        <end position="154"/>
    </location>
</feature>
<dbReference type="SUPFAM" id="SSF48662">
    <property type="entry name" value="Ribosomal protein L39e"/>
    <property type="match status" value="1"/>
</dbReference>
<keyword evidence="5" id="KW-0689">Ribosomal protein</keyword>
<dbReference type="GO" id="GO:0008233">
    <property type="term" value="F:peptidase activity"/>
    <property type="evidence" value="ECO:0007669"/>
    <property type="project" value="UniProtKB-KW"/>
</dbReference>
<dbReference type="GO" id="GO:1990904">
    <property type="term" value="C:ribonucleoprotein complex"/>
    <property type="evidence" value="ECO:0007669"/>
    <property type="project" value="UniProtKB-KW"/>
</dbReference>
<dbReference type="Proteomes" id="UP000434276">
    <property type="component" value="Unassembled WGS sequence"/>
</dbReference>
<sequence>MFCRNVSVRRKKNSGTVPVYLNVYDLTPMNVYGYWLGIGIYHSGLEVHGVEYGYGAHEKSSSGIFEVEPKKCPGFTFRKSILVGETEMKAKEVRSFMEKLSEEYQGNKYHLITRNCNHFCNHVSLKLTHKSIPSWVNRLARLGFLCNCVLPACLNETKVKRVGKDGKLLLEGENTKKKKRKKKIRRSRSGPLSSSSSNARLDNTPTHNRSISTGNPPLSASPSCPLRPRLPSVASGAEDQNPPSRYLNASFCSEVQCHRLCFAYERMNQNEGDALVDSIKAKLAFLSSLSTKCCIYKVPNKLRRLNPDAYTPRLVSFGPLHRGKEELQAMEDQKYRYLLSFIPRTNSSLEDLVRLARTWEQNARSCYAEDVKLHSDEFVEMLVVDGSFLVELLLRSHYPRLRGENDRIFGNSMMITDVCRDMILIENQLPFFVVKEIFLLLLNYYQQGTPSIIQLAQRHFSYFLSRIDDEKFITEPEHFVDLLRSCYLPQFPIKLEYTTVKVDNAPEATELHTAGVRFKPAETSSCLLDISFADGVLKIPTIVVDDLTESLYRNIIGFEQCRCSNKNFLDYIMLLGCFIKSPTDADLLIHSGIIVNYLGNSVDVSNLFNSISKEVIYDRRFYFSMLSENLQAYCNTPWNRWKAILRRDYFHNPWAVASVFAALLLLLLTFIQSPSHKSFMIKKKLGKKMRQNRPIPHWIRLRTDNTIRYNAKRRHWRRTKLGF</sequence>
<dbReference type="EMBL" id="CACSHJ010000095">
    <property type="protein sequence ID" value="CAA0397192.1"/>
    <property type="molecule type" value="Genomic_DNA"/>
</dbReference>
<evidence type="ECO:0000256" key="7">
    <source>
        <dbReference type="SAM" id="MobiDB-lite"/>
    </source>
</evidence>
<evidence type="ECO:0000256" key="4">
    <source>
        <dbReference type="ARBA" id="ARBA00022801"/>
    </source>
</evidence>
<dbReference type="ExpressionAtlas" id="A0A5S9XXS3">
    <property type="expression patterns" value="baseline and differential"/>
</dbReference>
<dbReference type="AlphaFoldDB" id="A0A5S9XXS3"/>
<dbReference type="InterPro" id="IPR042266">
    <property type="entry name" value="PPPDE_sf"/>
</dbReference>
<dbReference type="PANTHER" id="PTHR31170:SF25">
    <property type="entry name" value="BNAA09G04570D PROTEIN"/>
    <property type="match status" value="1"/>
</dbReference>
<dbReference type="OrthoDB" id="1378449at2759"/>
<name>A0A5S9XXS3_ARATH</name>
<dbReference type="GO" id="GO:0006508">
    <property type="term" value="P:proteolysis"/>
    <property type="evidence" value="ECO:0007669"/>
    <property type="project" value="UniProtKB-KW"/>
</dbReference>
<comment type="similarity">
    <text evidence="1">Belongs to the DeSI family.</text>
</comment>
<dbReference type="Pfam" id="PF03140">
    <property type="entry name" value="DUF247"/>
    <property type="match status" value="1"/>
</dbReference>
<dbReference type="PROSITE" id="PS00051">
    <property type="entry name" value="RIBOSOMAL_L39E"/>
    <property type="match status" value="1"/>
</dbReference>
<accession>A0A5S9XXS3</accession>
<keyword evidence="8" id="KW-0812">Transmembrane</keyword>
<feature type="region of interest" description="Disordered" evidence="7">
    <location>
        <begin position="171"/>
        <end position="241"/>
    </location>
</feature>
<dbReference type="InterPro" id="IPR023626">
    <property type="entry name" value="Ribosomal_eL39_dom_sf"/>
</dbReference>
<dbReference type="InterPro" id="IPR008580">
    <property type="entry name" value="PPPDE_dom"/>
</dbReference>
<feature type="compositionally biased region" description="Low complexity" evidence="7">
    <location>
        <begin position="216"/>
        <end position="232"/>
    </location>
</feature>
<dbReference type="Gene3D" id="1.10.1620.10">
    <property type="entry name" value="Ribosomal protein L39e"/>
    <property type="match status" value="1"/>
</dbReference>
<dbReference type="GO" id="GO:0003735">
    <property type="term" value="F:structural constituent of ribosome"/>
    <property type="evidence" value="ECO:0007669"/>
    <property type="project" value="InterPro"/>
</dbReference>
<dbReference type="PROSITE" id="PS51858">
    <property type="entry name" value="PPPDE"/>
    <property type="match status" value="1"/>
</dbReference>
<evidence type="ECO:0000313" key="11">
    <source>
        <dbReference type="Proteomes" id="UP000434276"/>
    </source>
</evidence>
<dbReference type="FunFam" id="1.10.1620.10:FF:000001">
    <property type="entry name" value="60S ribosomal protein-like L39"/>
    <property type="match status" value="1"/>
</dbReference>
<feature type="compositionally biased region" description="Basic residues" evidence="7">
    <location>
        <begin position="176"/>
        <end position="188"/>
    </location>
</feature>
<dbReference type="InterPro" id="IPR000077">
    <property type="entry name" value="Ribosomal_eL39"/>
</dbReference>